<dbReference type="PANTHER" id="PTHR43004:SF19">
    <property type="entry name" value="BINDING MONOOXYGENASE, PUTATIVE (JCVI)-RELATED"/>
    <property type="match status" value="1"/>
</dbReference>
<name>A0AAX4J1P3_9PEZI</name>
<gene>
    <name evidence="8" type="ORF">CDEST_14468</name>
</gene>
<dbReference type="Gene3D" id="3.40.30.120">
    <property type="match status" value="1"/>
</dbReference>
<dbReference type="InterPro" id="IPR050641">
    <property type="entry name" value="RIFMO-like"/>
</dbReference>
<dbReference type="GeneID" id="87950968"/>
<feature type="domain" description="Phenol hydroxylase-like C-terminal dimerisation" evidence="7">
    <location>
        <begin position="546"/>
        <end position="601"/>
    </location>
</feature>
<evidence type="ECO:0000256" key="3">
    <source>
        <dbReference type="ARBA" id="ARBA00022827"/>
    </source>
</evidence>
<feature type="domain" description="FAD-binding" evidence="6">
    <location>
        <begin position="72"/>
        <end position="417"/>
    </location>
</feature>
<dbReference type="Gene3D" id="3.30.70.2450">
    <property type="match status" value="1"/>
</dbReference>
<keyword evidence="3" id="KW-0274">FAD</keyword>
<dbReference type="InterPro" id="IPR002938">
    <property type="entry name" value="FAD-bd"/>
</dbReference>
<dbReference type="PANTHER" id="PTHR43004">
    <property type="entry name" value="TRK SYSTEM POTASSIUM UPTAKE PROTEIN"/>
    <property type="match status" value="1"/>
</dbReference>
<accession>A0AAX4J1P3</accession>
<organism evidence="8 9">
    <name type="scientific">Colletotrichum destructivum</name>
    <dbReference type="NCBI Taxonomy" id="34406"/>
    <lineage>
        <taxon>Eukaryota</taxon>
        <taxon>Fungi</taxon>
        <taxon>Dikarya</taxon>
        <taxon>Ascomycota</taxon>
        <taxon>Pezizomycotina</taxon>
        <taxon>Sordariomycetes</taxon>
        <taxon>Hypocreomycetidae</taxon>
        <taxon>Glomerellales</taxon>
        <taxon>Glomerellaceae</taxon>
        <taxon>Colletotrichum</taxon>
        <taxon>Colletotrichum destructivum species complex</taxon>
    </lineage>
</organism>
<reference evidence="9" key="1">
    <citation type="journal article" date="2023" name="bioRxiv">
        <title>Complete genome of the Medicago anthracnose fungus, Colletotrichum destructivum, reveals a mini-chromosome-like region within a core chromosome.</title>
        <authorList>
            <person name="Lapalu N."/>
            <person name="Simon A."/>
            <person name="Lu A."/>
            <person name="Plaumann P.-L."/>
            <person name="Amselem J."/>
            <person name="Pigne S."/>
            <person name="Auger A."/>
            <person name="Koch C."/>
            <person name="Dallery J.-F."/>
            <person name="O'Connell R.J."/>
        </authorList>
    </citation>
    <scope>NUCLEOTIDE SEQUENCE [LARGE SCALE GENOMIC DNA]</scope>
    <source>
        <strain evidence="9">CBS 520.97</strain>
    </source>
</reference>
<dbReference type="AlphaFoldDB" id="A0AAX4J1P3"/>
<feature type="compositionally biased region" description="Low complexity" evidence="5">
    <location>
        <begin position="1"/>
        <end position="27"/>
    </location>
</feature>
<dbReference type="Gene3D" id="3.50.50.60">
    <property type="entry name" value="FAD/NAD(P)-binding domain"/>
    <property type="match status" value="1"/>
</dbReference>
<evidence type="ECO:0000313" key="8">
    <source>
        <dbReference type="EMBL" id="WQF89454.1"/>
    </source>
</evidence>
<comment type="cofactor">
    <cofactor evidence="1">
        <name>FAD</name>
        <dbReference type="ChEBI" id="CHEBI:57692"/>
    </cofactor>
</comment>
<keyword evidence="2" id="KW-0285">Flavoprotein</keyword>
<dbReference type="GO" id="GO:0016709">
    <property type="term" value="F:oxidoreductase activity, acting on paired donors, with incorporation or reduction of molecular oxygen, NAD(P)H as one donor, and incorporation of one atom of oxygen"/>
    <property type="evidence" value="ECO:0007669"/>
    <property type="project" value="UniProtKB-ARBA"/>
</dbReference>
<dbReference type="InterPro" id="IPR012941">
    <property type="entry name" value="Phe_hydrox_C_dim_dom"/>
</dbReference>
<dbReference type="Pfam" id="PF07976">
    <property type="entry name" value="Phe_hydrox_dim"/>
    <property type="match status" value="1"/>
</dbReference>
<keyword evidence="4" id="KW-0560">Oxidoreductase</keyword>
<evidence type="ECO:0000313" key="9">
    <source>
        <dbReference type="Proteomes" id="UP001322277"/>
    </source>
</evidence>
<dbReference type="Pfam" id="PF01494">
    <property type="entry name" value="FAD_binding_3"/>
    <property type="match status" value="1"/>
</dbReference>
<dbReference type="SUPFAM" id="SSF51905">
    <property type="entry name" value="FAD/NAD(P)-binding domain"/>
    <property type="match status" value="1"/>
</dbReference>
<proteinExistence type="predicted"/>
<sequence>MHSPTDSSTSSRSDDSPIVISPAASPTASPPEKAPLTTSSTTTTTTTNNSNKTPTATTTKRPSSPPPKVSNTDVLIIGAGPTGLTLALELSVQSIPFRIIDKLPEPSDKSRALAVQCRSQELLNRHPHIAESMLADGTKGPGVNIYCNKRHLVTGTFDDLGFDDTRFPLPLWVSQADTEAAMLRQLEVYGGTVERGVSAQDIKQDGVRASATLVKSSSSSSSSTPEKEILRAKYIVGCDGAHSVVRHSADVTFEGSQYPQQYILCDAKVRGDYDAERVSLFLGSRVMVVFPIRDGVIRMVGERSSRSKREGDPDVAEIEAFMEEVMGRRPEIEEALWLASFRWNCRGVNRYRDGRLFLAGDAAHIHSPAGGQGMNTGIQDAVNLGWKLAAVLRGEKEESFLDTYHEERHPVGQHLLTGTDRMFSMVASQNTIFTTVRNALMPWIVPRVWNNRARRLSVYTFISQMAIKYRRSSIVGTAIGFEGPVRGGWRAPDGQLTDERGEKARWLLGMTSARDHTILLFAGVEADEENLEAAEEKLVTDGRFKEYEVVKVYAGDTVGKGGYKDVDGMLHKRYGFEKGAGFVVVRPDGYVEFIGPAECVEEFLMM</sequence>
<dbReference type="InterPro" id="IPR036188">
    <property type="entry name" value="FAD/NAD-bd_sf"/>
</dbReference>
<dbReference type="KEGG" id="cdet:87950968"/>
<protein>
    <submittedName>
        <fullName evidence="8">FAD-binding domain, FAD/NAD(P)-binding domain superfamily</fullName>
    </submittedName>
</protein>
<dbReference type="EMBL" id="CP137314">
    <property type="protein sequence ID" value="WQF89454.1"/>
    <property type="molecule type" value="Genomic_DNA"/>
</dbReference>
<keyword evidence="9" id="KW-1185">Reference proteome</keyword>
<evidence type="ECO:0000256" key="2">
    <source>
        <dbReference type="ARBA" id="ARBA00022630"/>
    </source>
</evidence>
<dbReference type="Proteomes" id="UP001322277">
    <property type="component" value="Chromosome 10"/>
</dbReference>
<feature type="compositionally biased region" description="Low complexity" evidence="5">
    <location>
        <begin position="34"/>
        <end position="62"/>
    </location>
</feature>
<dbReference type="PRINTS" id="PR00420">
    <property type="entry name" value="RNGMNOXGNASE"/>
</dbReference>
<evidence type="ECO:0000256" key="1">
    <source>
        <dbReference type="ARBA" id="ARBA00001974"/>
    </source>
</evidence>
<evidence type="ECO:0000259" key="6">
    <source>
        <dbReference type="Pfam" id="PF01494"/>
    </source>
</evidence>
<dbReference type="GO" id="GO:0071949">
    <property type="term" value="F:FAD binding"/>
    <property type="evidence" value="ECO:0007669"/>
    <property type="project" value="InterPro"/>
</dbReference>
<feature type="region of interest" description="Disordered" evidence="5">
    <location>
        <begin position="1"/>
        <end position="74"/>
    </location>
</feature>
<evidence type="ECO:0000256" key="5">
    <source>
        <dbReference type="SAM" id="MobiDB-lite"/>
    </source>
</evidence>
<evidence type="ECO:0000256" key="4">
    <source>
        <dbReference type="ARBA" id="ARBA00023002"/>
    </source>
</evidence>
<evidence type="ECO:0000259" key="7">
    <source>
        <dbReference type="Pfam" id="PF07976"/>
    </source>
</evidence>
<dbReference type="RefSeq" id="XP_062786675.1">
    <property type="nucleotide sequence ID" value="XM_062930624.1"/>
</dbReference>